<comment type="caution">
    <text evidence="7">The sequence shown here is derived from an EMBL/GenBank/DDBJ whole genome shotgun (WGS) entry which is preliminary data.</text>
</comment>
<sequence length="424" mass="46135">MTHSKNDLRYAPLTPTHADTLLPHSAEAPVDDDAFGIDEKKSKWQTYLGKMKKTIESNIGLLFVTASMAFIAMMDAAVKRLHNIDPPVSTLQLVAIRMGITYICCVIYMFATAVPDPFLGPKGVRLLLVFRGMSGFFALFGIYYSLQFLSLSDATVITFLAPLCTGITGVLFLKENFTKTQAIASLLSLGGVVLIARPVFLFGDDNLRSSSSPSSRDSGTTLIHSEKGTPTERLIAVGAGLMGVLGSTGAYTSLRAIGKRAHTLHSIMSFSIVSLVISGPTMLVTRTPFVIPTQKEWLALFFMMGIFGFIAQVFLAMGLQRETAGRGSMAAYTQIIFAAIIERIFFNTVPSILSVIGTAIIISSALYVAVTKEQPKNGETNTLRLRTIREDELEEGLLERIRNEEDLDGLPLGHDSISSKTPFT</sequence>
<feature type="transmembrane region" description="Helical" evidence="5">
    <location>
        <begin position="59"/>
        <end position="78"/>
    </location>
</feature>
<evidence type="ECO:0000256" key="5">
    <source>
        <dbReference type="SAM" id="Phobius"/>
    </source>
</evidence>
<keyword evidence="4 5" id="KW-0472">Membrane</keyword>
<dbReference type="Pfam" id="PF00892">
    <property type="entry name" value="EamA"/>
    <property type="match status" value="2"/>
</dbReference>
<comment type="subcellular location">
    <subcellularLocation>
        <location evidence="1">Membrane</location>
        <topology evidence="1">Multi-pass membrane protein</topology>
    </subcellularLocation>
</comment>
<feature type="domain" description="EamA" evidence="6">
    <location>
        <begin position="59"/>
        <end position="196"/>
    </location>
</feature>
<dbReference type="SUPFAM" id="SSF103481">
    <property type="entry name" value="Multidrug resistance efflux transporter EmrE"/>
    <property type="match status" value="2"/>
</dbReference>
<evidence type="ECO:0000256" key="1">
    <source>
        <dbReference type="ARBA" id="ARBA00004141"/>
    </source>
</evidence>
<evidence type="ECO:0000259" key="6">
    <source>
        <dbReference type="Pfam" id="PF00892"/>
    </source>
</evidence>
<evidence type="ECO:0000256" key="2">
    <source>
        <dbReference type="ARBA" id="ARBA00022692"/>
    </source>
</evidence>
<dbReference type="PANTHER" id="PTHR22911">
    <property type="entry name" value="ACYL-MALONYL CONDENSING ENZYME-RELATED"/>
    <property type="match status" value="1"/>
</dbReference>
<dbReference type="EMBL" id="MU150236">
    <property type="protein sequence ID" value="KAF9467668.1"/>
    <property type="molecule type" value="Genomic_DNA"/>
</dbReference>
<feature type="transmembrane region" description="Helical" evidence="5">
    <location>
        <begin position="156"/>
        <end position="173"/>
    </location>
</feature>
<keyword evidence="8" id="KW-1185">Reference proteome</keyword>
<accession>A0A9P5YF01</accession>
<keyword evidence="2 5" id="KW-0812">Transmembrane</keyword>
<reference evidence="7" key="1">
    <citation type="submission" date="2020-11" db="EMBL/GenBank/DDBJ databases">
        <authorList>
            <consortium name="DOE Joint Genome Institute"/>
            <person name="Ahrendt S."/>
            <person name="Riley R."/>
            <person name="Andreopoulos W."/>
            <person name="Labutti K."/>
            <person name="Pangilinan J."/>
            <person name="Ruiz-Duenas F.J."/>
            <person name="Barrasa J.M."/>
            <person name="Sanchez-Garcia M."/>
            <person name="Camarero S."/>
            <person name="Miyauchi S."/>
            <person name="Serrano A."/>
            <person name="Linde D."/>
            <person name="Babiker R."/>
            <person name="Drula E."/>
            <person name="Ayuso-Fernandez I."/>
            <person name="Pacheco R."/>
            <person name="Padilla G."/>
            <person name="Ferreira P."/>
            <person name="Barriuso J."/>
            <person name="Kellner H."/>
            <person name="Castanera R."/>
            <person name="Alfaro M."/>
            <person name="Ramirez L."/>
            <person name="Pisabarro A.G."/>
            <person name="Kuo A."/>
            <person name="Tritt A."/>
            <person name="Lipzen A."/>
            <person name="He G."/>
            <person name="Yan M."/>
            <person name="Ng V."/>
            <person name="Cullen D."/>
            <person name="Martin F."/>
            <person name="Rosso M.-N."/>
            <person name="Henrissat B."/>
            <person name="Hibbett D."/>
            <person name="Martinez A.T."/>
            <person name="Grigoriev I.V."/>
        </authorList>
    </citation>
    <scope>NUCLEOTIDE SEQUENCE</scope>
    <source>
        <strain evidence="7">CBS 247.69</strain>
    </source>
</reference>
<feature type="transmembrane region" description="Helical" evidence="5">
    <location>
        <begin position="297"/>
        <end position="317"/>
    </location>
</feature>
<proteinExistence type="predicted"/>
<evidence type="ECO:0000313" key="7">
    <source>
        <dbReference type="EMBL" id="KAF9467668.1"/>
    </source>
</evidence>
<evidence type="ECO:0000313" key="8">
    <source>
        <dbReference type="Proteomes" id="UP000807353"/>
    </source>
</evidence>
<feature type="transmembrane region" description="Helical" evidence="5">
    <location>
        <begin position="266"/>
        <end position="285"/>
    </location>
</feature>
<dbReference type="GO" id="GO:0016020">
    <property type="term" value="C:membrane"/>
    <property type="evidence" value="ECO:0007669"/>
    <property type="project" value="UniProtKB-SubCell"/>
</dbReference>
<feature type="transmembrane region" description="Helical" evidence="5">
    <location>
        <begin position="182"/>
        <end position="203"/>
    </location>
</feature>
<dbReference type="AlphaFoldDB" id="A0A9P5YF01"/>
<feature type="domain" description="EamA" evidence="6">
    <location>
        <begin position="241"/>
        <end position="368"/>
    </location>
</feature>
<dbReference type="PANTHER" id="PTHR22911:SF6">
    <property type="entry name" value="SOLUTE CARRIER FAMILY 35 MEMBER G1"/>
    <property type="match status" value="1"/>
</dbReference>
<name>A0A9P5YF01_9AGAR</name>
<organism evidence="7 8">
    <name type="scientific">Collybia nuda</name>
    <dbReference type="NCBI Taxonomy" id="64659"/>
    <lineage>
        <taxon>Eukaryota</taxon>
        <taxon>Fungi</taxon>
        <taxon>Dikarya</taxon>
        <taxon>Basidiomycota</taxon>
        <taxon>Agaricomycotina</taxon>
        <taxon>Agaricomycetes</taxon>
        <taxon>Agaricomycetidae</taxon>
        <taxon>Agaricales</taxon>
        <taxon>Tricholomatineae</taxon>
        <taxon>Clitocybaceae</taxon>
        <taxon>Collybia</taxon>
    </lineage>
</organism>
<dbReference type="InterPro" id="IPR037185">
    <property type="entry name" value="EmrE-like"/>
</dbReference>
<protein>
    <recommendedName>
        <fullName evidence="6">EamA domain-containing protein</fullName>
    </recommendedName>
</protein>
<feature type="transmembrane region" description="Helical" evidence="5">
    <location>
        <begin position="123"/>
        <end position="144"/>
    </location>
</feature>
<gene>
    <name evidence="7" type="ORF">BDZ94DRAFT_974962</name>
</gene>
<evidence type="ECO:0000256" key="4">
    <source>
        <dbReference type="ARBA" id="ARBA00023136"/>
    </source>
</evidence>
<evidence type="ECO:0000256" key="3">
    <source>
        <dbReference type="ARBA" id="ARBA00022989"/>
    </source>
</evidence>
<dbReference type="InterPro" id="IPR000620">
    <property type="entry name" value="EamA_dom"/>
</dbReference>
<dbReference type="OrthoDB" id="306876at2759"/>
<keyword evidence="3 5" id="KW-1133">Transmembrane helix</keyword>
<feature type="transmembrane region" description="Helical" evidence="5">
    <location>
        <begin position="329"/>
        <end position="346"/>
    </location>
</feature>
<feature type="transmembrane region" description="Helical" evidence="5">
    <location>
        <begin position="234"/>
        <end position="254"/>
    </location>
</feature>
<dbReference type="Proteomes" id="UP000807353">
    <property type="component" value="Unassembled WGS sequence"/>
</dbReference>
<feature type="transmembrane region" description="Helical" evidence="5">
    <location>
        <begin position="90"/>
        <end position="111"/>
    </location>
</feature>
<feature type="transmembrane region" description="Helical" evidence="5">
    <location>
        <begin position="352"/>
        <end position="370"/>
    </location>
</feature>